<evidence type="ECO:0000256" key="1">
    <source>
        <dbReference type="SAM" id="SignalP"/>
    </source>
</evidence>
<dbReference type="Proteomes" id="UP000530320">
    <property type="component" value="Unassembled WGS sequence"/>
</dbReference>
<dbReference type="EMBL" id="JABEQP010000015">
    <property type="protein sequence ID" value="MBB2199108.1"/>
    <property type="molecule type" value="Genomic_DNA"/>
</dbReference>
<protein>
    <submittedName>
        <fullName evidence="2">Uncharacterized protein</fullName>
    </submittedName>
</protein>
<reference evidence="2 3" key="1">
    <citation type="submission" date="2020-04" db="EMBL/GenBank/DDBJ databases">
        <title>Description of novel Gluconacetobacter.</title>
        <authorList>
            <person name="Sombolestani A."/>
        </authorList>
    </citation>
    <scope>NUCLEOTIDE SEQUENCE [LARGE SCALE GENOMIC DNA]</scope>
    <source>
        <strain evidence="2 3">LMG 22058</strain>
    </source>
</reference>
<evidence type="ECO:0000313" key="3">
    <source>
        <dbReference type="Proteomes" id="UP000530320"/>
    </source>
</evidence>
<keyword evidence="1" id="KW-0732">Signal</keyword>
<dbReference type="AlphaFoldDB" id="A0A7W4K2B8"/>
<comment type="caution">
    <text evidence="2">The sequence shown here is derived from an EMBL/GenBank/DDBJ whole genome shotgun (WGS) entry which is preliminary data.</text>
</comment>
<feature type="signal peptide" evidence="1">
    <location>
        <begin position="1"/>
        <end position="24"/>
    </location>
</feature>
<dbReference type="PROSITE" id="PS51257">
    <property type="entry name" value="PROKAR_LIPOPROTEIN"/>
    <property type="match status" value="1"/>
</dbReference>
<gene>
    <name evidence="2" type="ORF">HLH44_16905</name>
</gene>
<evidence type="ECO:0000313" key="2">
    <source>
        <dbReference type="EMBL" id="MBB2199108.1"/>
    </source>
</evidence>
<name>A0A7W4K2B8_9PROT</name>
<feature type="chain" id="PRO_5031385202" evidence="1">
    <location>
        <begin position="25"/>
        <end position="134"/>
    </location>
</feature>
<dbReference type="RefSeq" id="WP_183010097.1">
    <property type="nucleotide sequence ID" value="NZ_JABEQP010000015.1"/>
</dbReference>
<accession>A0A7W4K2B8</accession>
<organism evidence="2 3">
    <name type="scientific">Gluconacetobacter dulcium</name>
    <dbReference type="NCBI Taxonomy" id="2729096"/>
    <lineage>
        <taxon>Bacteria</taxon>
        <taxon>Pseudomonadati</taxon>
        <taxon>Pseudomonadota</taxon>
        <taxon>Alphaproteobacteria</taxon>
        <taxon>Acetobacterales</taxon>
        <taxon>Acetobacteraceae</taxon>
        <taxon>Gluconacetobacter</taxon>
    </lineage>
</organism>
<proteinExistence type="predicted"/>
<sequence length="134" mass="14270">MKRCAASWQLLRLPSLSAMGLLLACCAGVPLSPACRPADTNAVYLVGRGWRTEIGVPVTVLSGKRKFYLEIFPGAAAILFGYGRKTLFPAPAIRLEKYVIGPFPGPAEVQVFAMTTTSNQTYAAGELACCSKAV</sequence>